<evidence type="ECO:0000256" key="2">
    <source>
        <dbReference type="ARBA" id="ARBA00009354"/>
    </source>
</evidence>
<feature type="region of interest" description="Disordered" evidence="8">
    <location>
        <begin position="1"/>
        <end position="34"/>
    </location>
</feature>
<feature type="compositionally biased region" description="Low complexity" evidence="8">
    <location>
        <begin position="1"/>
        <end position="28"/>
    </location>
</feature>
<dbReference type="AlphaFoldDB" id="A0A7J7MSJ7"/>
<evidence type="ECO:0000256" key="6">
    <source>
        <dbReference type="ARBA" id="ARBA00023163"/>
    </source>
</evidence>
<dbReference type="EMBL" id="JACGCM010001245">
    <property type="protein sequence ID" value="KAF6157891.1"/>
    <property type="molecule type" value="Genomic_DNA"/>
</dbReference>
<keyword evidence="10" id="KW-1185">Reference proteome</keyword>
<organism evidence="9 10">
    <name type="scientific">Kingdonia uniflora</name>
    <dbReference type="NCBI Taxonomy" id="39325"/>
    <lineage>
        <taxon>Eukaryota</taxon>
        <taxon>Viridiplantae</taxon>
        <taxon>Streptophyta</taxon>
        <taxon>Embryophyta</taxon>
        <taxon>Tracheophyta</taxon>
        <taxon>Spermatophyta</taxon>
        <taxon>Magnoliopsida</taxon>
        <taxon>Ranunculales</taxon>
        <taxon>Circaeasteraceae</taxon>
        <taxon>Kingdonia</taxon>
    </lineage>
</organism>
<accession>A0A7J7MSJ7</accession>
<keyword evidence="5" id="KW-0805">Transcription regulation</keyword>
<evidence type="ECO:0000256" key="5">
    <source>
        <dbReference type="ARBA" id="ARBA00023015"/>
    </source>
</evidence>
<dbReference type="PANTHER" id="PTHR48249">
    <property type="entry name" value="MEDIATOR OF RNA POLYMERASE II TRANSCRIPTION SUBUNIT 13"/>
    <property type="match status" value="1"/>
</dbReference>
<evidence type="ECO:0000313" key="10">
    <source>
        <dbReference type="Proteomes" id="UP000541444"/>
    </source>
</evidence>
<evidence type="ECO:0000256" key="1">
    <source>
        <dbReference type="ARBA" id="ARBA00004123"/>
    </source>
</evidence>
<proteinExistence type="inferred from homology"/>
<comment type="subcellular location">
    <subcellularLocation>
        <location evidence="1">Nucleus</location>
    </subcellularLocation>
</comment>
<protein>
    <recommendedName>
        <fullName evidence="3">Mediator of RNA polymerase II transcription subunit 13</fullName>
    </recommendedName>
</protein>
<reference evidence="9 10" key="1">
    <citation type="journal article" date="2020" name="IScience">
        <title>Genome Sequencing of the Endangered Kingdonia uniflora (Circaeasteraceae, Ranunculales) Reveals Potential Mechanisms of Evolutionary Specialization.</title>
        <authorList>
            <person name="Sun Y."/>
            <person name="Deng T."/>
            <person name="Zhang A."/>
            <person name="Moore M.J."/>
            <person name="Landis J.B."/>
            <person name="Lin N."/>
            <person name="Zhang H."/>
            <person name="Zhang X."/>
            <person name="Huang J."/>
            <person name="Zhang X."/>
            <person name="Sun H."/>
            <person name="Wang H."/>
        </authorList>
    </citation>
    <scope>NUCLEOTIDE SEQUENCE [LARGE SCALE GENOMIC DNA]</scope>
    <source>
        <strain evidence="9">TB1705</strain>
        <tissue evidence="9">Leaf</tissue>
    </source>
</reference>
<dbReference type="InterPro" id="IPR051139">
    <property type="entry name" value="Mediator_complx_sub13"/>
</dbReference>
<dbReference type="GO" id="GO:0003713">
    <property type="term" value="F:transcription coactivator activity"/>
    <property type="evidence" value="ECO:0007669"/>
    <property type="project" value="TreeGrafter"/>
</dbReference>
<keyword evidence="6" id="KW-0804">Transcription</keyword>
<sequence>MRIQQSHSSSSNSNDSSISSISSTSSDSDYNMTSGIGDLEADADSLISRQSGLSSNDQFDNDGHKLVKLNFCILDISFYLLGFIYASCALVEYSEHVSKRPRTGIEESSFGATVTNTDMEGCKSEYSSVRNSSVTAIVTNDQVGSHWDWDDENSGVGMDILLSEFGEFGDFFENDTLPFGEVHSFSM</sequence>
<dbReference type="PANTHER" id="PTHR48249:SF3">
    <property type="entry name" value="MEDIATOR OF RNA POLYMERASE II TRANSCRIPTION SUBUNIT 13"/>
    <property type="match status" value="1"/>
</dbReference>
<name>A0A7J7MSJ7_9MAGN</name>
<dbReference type="Proteomes" id="UP000541444">
    <property type="component" value="Unassembled WGS sequence"/>
</dbReference>
<evidence type="ECO:0000256" key="4">
    <source>
        <dbReference type="ARBA" id="ARBA00022491"/>
    </source>
</evidence>
<evidence type="ECO:0000313" key="9">
    <source>
        <dbReference type="EMBL" id="KAF6157891.1"/>
    </source>
</evidence>
<comment type="similarity">
    <text evidence="2">Belongs to the Mediator complex subunit 13 family.</text>
</comment>
<keyword evidence="7" id="KW-0539">Nucleus</keyword>
<gene>
    <name evidence="9" type="ORF">GIB67_015207</name>
</gene>
<evidence type="ECO:0000256" key="7">
    <source>
        <dbReference type="ARBA" id="ARBA00023242"/>
    </source>
</evidence>
<keyword evidence="4" id="KW-0678">Repressor</keyword>
<comment type="caution">
    <text evidence="9">The sequence shown here is derived from an EMBL/GenBank/DDBJ whole genome shotgun (WGS) entry which is preliminary data.</text>
</comment>
<evidence type="ECO:0000256" key="8">
    <source>
        <dbReference type="SAM" id="MobiDB-lite"/>
    </source>
</evidence>
<dbReference type="GO" id="GO:0016592">
    <property type="term" value="C:mediator complex"/>
    <property type="evidence" value="ECO:0007669"/>
    <property type="project" value="TreeGrafter"/>
</dbReference>
<evidence type="ECO:0000256" key="3">
    <source>
        <dbReference type="ARBA" id="ARBA00019618"/>
    </source>
</evidence>
<dbReference type="GO" id="GO:0045944">
    <property type="term" value="P:positive regulation of transcription by RNA polymerase II"/>
    <property type="evidence" value="ECO:0007669"/>
    <property type="project" value="TreeGrafter"/>
</dbReference>